<name>A0AAN9SGI2_PSOTE</name>
<comment type="caution">
    <text evidence="1">The sequence shown here is derived from an EMBL/GenBank/DDBJ whole genome shotgun (WGS) entry which is preliminary data.</text>
</comment>
<accession>A0AAN9SGI2</accession>
<dbReference type="Proteomes" id="UP001386955">
    <property type="component" value="Unassembled WGS sequence"/>
</dbReference>
<organism evidence="1 2">
    <name type="scientific">Psophocarpus tetragonolobus</name>
    <name type="common">Winged bean</name>
    <name type="synonym">Dolichos tetragonolobus</name>
    <dbReference type="NCBI Taxonomy" id="3891"/>
    <lineage>
        <taxon>Eukaryota</taxon>
        <taxon>Viridiplantae</taxon>
        <taxon>Streptophyta</taxon>
        <taxon>Embryophyta</taxon>
        <taxon>Tracheophyta</taxon>
        <taxon>Spermatophyta</taxon>
        <taxon>Magnoliopsida</taxon>
        <taxon>eudicotyledons</taxon>
        <taxon>Gunneridae</taxon>
        <taxon>Pentapetalae</taxon>
        <taxon>rosids</taxon>
        <taxon>fabids</taxon>
        <taxon>Fabales</taxon>
        <taxon>Fabaceae</taxon>
        <taxon>Papilionoideae</taxon>
        <taxon>50 kb inversion clade</taxon>
        <taxon>NPAAA clade</taxon>
        <taxon>indigoferoid/millettioid clade</taxon>
        <taxon>Phaseoleae</taxon>
        <taxon>Psophocarpus</taxon>
    </lineage>
</organism>
<gene>
    <name evidence="1" type="ORF">VNO78_15693</name>
</gene>
<dbReference type="EMBL" id="JAYMYS010000004">
    <property type="protein sequence ID" value="KAK7395149.1"/>
    <property type="molecule type" value="Genomic_DNA"/>
</dbReference>
<evidence type="ECO:0000313" key="1">
    <source>
        <dbReference type="EMBL" id="KAK7395149.1"/>
    </source>
</evidence>
<sequence>MEGKQGGCGWRKNEAVEIEDEGEINIDMLGEVSTTTMQESIQSWDLAIGKLEFVDKAGFLLKWTDRGEGRGGCGLSHYALRDTIFVL</sequence>
<protein>
    <submittedName>
        <fullName evidence="1">Uncharacterized protein</fullName>
    </submittedName>
</protein>
<evidence type="ECO:0000313" key="2">
    <source>
        <dbReference type="Proteomes" id="UP001386955"/>
    </source>
</evidence>
<proteinExistence type="predicted"/>
<reference evidence="1 2" key="1">
    <citation type="submission" date="2024-01" db="EMBL/GenBank/DDBJ databases">
        <title>The genomes of 5 underutilized Papilionoideae crops provide insights into root nodulation and disease resistanc.</title>
        <authorList>
            <person name="Jiang F."/>
        </authorList>
    </citation>
    <scope>NUCLEOTIDE SEQUENCE [LARGE SCALE GENOMIC DNA]</scope>
    <source>
        <strain evidence="1">DUOXIRENSHENG_FW03</strain>
        <tissue evidence="1">Leaves</tissue>
    </source>
</reference>
<keyword evidence="2" id="KW-1185">Reference proteome</keyword>
<dbReference type="AlphaFoldDB" id="A0AAN9SGI2"/>